<keyword evidence="1" id="KW-1133">Transmembrane helix</keyword>
<accession>A0ABY7WT82</accession>
<dbReference type="EMBL" id="CP117884">
    <property type="protein sequence ID" value="WDF82961.1"/>
    <property type="molecule type" value="Genomic_DNA"/>
</dbReference>
<dbReference type="InterPro" id="IPR021008">
    <property type="entry name" value="DltX"/>
</dbReference>
<keyword evidence="1" id="KW-0472">Membrane</keyword>
<evidence type="ECO:0000313" key="2">
    <source>
        <dbReference type="EMBL" id="WDF82961.1"/>
    </source>
</evidence>
<dbReference type="RefSeq" id="WP_274260770.1">
    <property type="nucleotide sequence ID" value="NZ_CP117884.1"/>
</dbReference>
<gene>
    <name evidence="2" type="ORF">PQ472_01575</name>
</gene>
<evidence type="ECO:0000313" key="3">
    <source>
        <dbReference type="Proteomes" id="UP001220377"/>
    </source>
</evidence>
<feature type="transmembrane region" description="Helical" evidence="1">
    <location>
        <begin position="12"/>
        <end position="31"/>
    </location>
</feature>
<evidence type="ECO:0000256" key="1">
    <source>
        <dbReference type="SAM" id="Phobius"/>
    </source>
</evidence>
<proteinExistence type="predicted"/>
<dbReference type="Proteomes" id="UP001220377">
    <property type="component" value="Chromosome"/>
</dbReference>
<name>A0ABY7WT82_9LACO</name>
<protein>
    <submittedName>
        <fullName evidence="2">Teichoic acid D-Ala incorporation-associated protein DltX</fullName>
    </submittedName>
</protein>
<keyword evidence="3" id="KW-1185">Reference proteome</keyword>
<organism evidence="2 3">
    <name type="scientific">Lacticaseibacillus pabuli</name>
    <dbReference type="NCBI Taxonomy" id="3025672"/>
    <lineage>
        <taxon>Bacteria</taxon>
        <taxon>Bacillati</taxon>
        <taxon>Bacillota</taxon>
        <taxon>Bacilli</taxon>
        <taxon>Lactobacillales</taxon>
        <taxon>Lactobacillaceae</taxon>
        <taxon>Lacticaseibacillus</taxon>
    </lineage>
</organism>
<reference evidence="2 3" key="1">
    <citation type="submission" date="2023-02" db="EMBL/GenBank/DDBJ databases">
        <title>Genome sequence of Lacticaseibacillus sp. KACC 23028.</title>
        <authorList>
            <person name="Kim S."/>
            <person name="Heo J."/>
            <person name="Kwon S.-W."/>
        </authorList>
    </citation>
    <scope>NUCLEOTIDE SEQUENCE [LARGE SCALE GENOMIC DNA]</scope>
    <source>
        <strain evidence="2 3">KACC 23028</strain>
    </source>
</reference>
<sequence>MRKLLNDHPGLSFALKTVCYAAIILFLIYLYSYRGVAGAHFIYNEF</sequence>
<dbReference type="Pfam" id="PF12459">
    <property type="entry name" value="DltX"/>
    <property type="match status" value="1"/>
</dbReference>
<keyword evidence="1" id="KW-0812">Transmembrane</keyword>